<feature type="transmembrane region" description="Helical" evidence="1">
    <location>
        <begin position="963"/>
        <end position="982"/>
    </location>
</feature>
<dbReference type="Gene3D" id="3.30.70.1440">
    <property type="entry name" value="Multidrug efflux transporter AcrB pore domain"/>
    <property type="match status" value="1"/>
</dbReference>
<gene>
    <name evidence="2" type="primary">nolG</name>
    <name evidence="2" type="ORF">GCM10007860_10250</name>
</gene>
<feature type="transmembrane region" description="Helical" evidence="1">
    <location>
        <begin position="459"/>
        <end position="481"/>
    </location>
</feature>
<dbReference type="Gene3D" id="3.30.70.1320">
    <property type="entry name" value="Multidrug efflux transporter AcrB pore domain like"/>
    <property type="match status" value="1"/>
</dbReference>
<evidence type="ECO:0000313" key="2">
    <source>
        <dbReference type="EMBL" id="GLS03880.1"/>
    </source>
</evidence>
<feature type="transmembrane region" description="Helical" evidence="1">
    <location>
        <begin position="914"/>
        <end position="938"/>
    </location>
</feature>
<dbReference type="PANTHER" id="PTHR32063">
    <property type="match status" value="1"/>
</dbReference>
<dbReference type="PANTHER" id="PTHR32063:SF0">
    <property type="entry name" value="SWARMING MOTILITY PROTEIN SWRC"/>
    <property type="match status" value="1"/>
</dbReference>
<feature type="transmembrane region" description="Helical" evidence="1">
    <location>
        <begin position="994"/>
        <end position="1017"/>
    </location>
</feature>
<evidence type="ECO:0000313" key="3">
    <source>
        <dbReference type="Proteomes" id="UP001156836"/>
    </source>
</evidence>
<dbReference type="Gene3D" id="1.20.1640.10">
    <property type="entry name" value="Multidrug efflux transporter AcrB transmembrane domain"/>
    <property type="match status" value="2"/>
</dbReference>
<dbReference type="Proteomes" id="UP001156836">
    <property type="component" value="Unassembled WGS sequence"/>
</dbReference>
<keyword evidence="1" id="KW-0472">Membrane</keyword>
<protein>
    <submittedName>
        <fullName evidence="2">Nodulation protein NolG</fullName>
    </submittedName>
</protein>
<dbReference type="Gene3D" id="3.30.2090.10">
    <property type="entry name" value="Multidrug efflux transporter AcrB TolC docking domain, DN and DC subdomains"/>
    <property type="match status" value="2"/>
</dbReference>
<dbReference type="EMBL" id="BSOZ01000010">
    <property type="protein sequence ID" value="GLS03880.1"/>
    <property type="molecule type" value="Genomic_DNA"/>
</dbReference>
<feature type="transmembrane region" description="Helical" evidence="1">
    <location>
        <begin position="531"/>
        <end position="552"/>
    </location>
</feature>
<organism evidence="2 3">
    <name type="scientific">Chitiniphilus shinanonensis</name>
    <dbReference type="NCBI Taxonomy" id="553088"/>
    <lineage>
        <taxon>Bacteria</taxon>
        <taxon>Pseudomonadati</taxon>
        <taxon>Pseudomonadota</taxon>
        <taxon>Betaproteobacteria</taxon>
        <taxon>Neisseriales</taxon>
        <taxon>Chitinibacteraceae</taxon>
        <taxon>Chitiniphilus</taxon>
    </lineage>
</organism>
<dbReference type="RefSeq" id="WP_018749047.1">
    <property type="nucleotide sequence ID" value="NZ_BSOZ01000010.1"/>
</dbReference>
<comment type="caution">
    <text evidence="2">The sequence shown here is derived from an EMBL/GenBank/DDBJ whole genome shotgun (WGS) entry which is preliminary data.</text>
</comment>
<feature type="transmembrane region" description="Helical" evidence="1">
    <location>
        <begin position="889"/>
        <end position="908"/>
    </location>
</feature>
<sequence>MWFTRISIHNPVFATMMMLSLLVLGLFSLTRLPVEEFPDVKFPVVVISTAYPGASPEIVESDVTKRLEEGINTVSGLKTLYSYTYQGLSVVVAEFELSIDPEVAVQNVREKVAAVTPGFRDEVKDPVITRFSPDDQPIVSLAIRSDRLTPREMTTLADQVIKKRFETIPGVGQAELVGGVARQINIKVRPERLAALKLGVNEVMNAVRAQNAEVPVGTIETTRQEQVVQIKGRLKTPADFQRLVVAWRNGAPIYLSDVATVEDSQAEEESLALVNGQRAITLNLMKVNKANTVAVADRVHATMAELNHQMASSGVKLSILYDNSEGIRSSLKDVRTTLLEGALLTVGIVFLFLGSWRSTVITGLTLPVALIGTFFVVYLGGFTVNVMTMMALSLCIGLLIDDAIVVRENIVRHAAMGKNHTQAALDGTAEIGLAVLATTSTIVAVFLPVGFMGGIIGQFFHQFGLTVCAAVLISMFVSFTLDPMLSSVWPDPHVHGGKRPLGRLLDKFEDGMGWLGNTYSKLIRWSLGHRLAVIALAIGSLVAAFALARFIGSEFVPKADMSRLALTFSTPVGSNLDYTAAKARQIESVLRRYPEVRETYVTVNTGQTQGKQNGSMMIFLTPKKERQRSQDQLIALFRESVSRVAGVEIQSLAPLGGGGPDGKPIQISLQGTDLNELSRLSAQFAKRLAAIPGVVDVDSSMKAPKPALNVEINRERAASLGFTPAQIGDALRPLVAGDATSTWQAPDGENYDVNVRLDRQARTSGAALDDLYLASSRLNEQGAPLMIPLAELASVEESTTPVQISRRNLFREVNITANVSGRTTGEVQQQIDKVQAEFRLPPGYRFVTAGDAKDMAESAGYALAALVLGVVFIYMILASQFGHFLQPLAIMTSLPLSLVGVLLALLLMRSTLNIFSIIGVIMLMGLVTKNAILLVDFVNHLRRQGMARADAVAEAGRERLRPILMTTAAMVMGMLPLALAIGEGAEQRAPMAHAIIGGVITSTLLTLVVVPVVFTWLDDLGNWLIRKTGFRQEDA</sequence>
<feature type="transmembrane region" description="Helical" evidence="1">
    <location>
        <begin position="859"/>
        <end position="877"/>
    </location>
</feature>
<keyword evidence="1" id="KW-0812">Transmembrane</keyword>
<dbReference type="Gene3D" id="3.30.70.1430">
    <property type="entry name" value="Multidrug efflux transporter AcrB pore domain"/>
    <property type="match status" value="2"/>
</dbReference>
<dbReference type="InterPro" id="IPR027463">
    <property type="entry name" value="AcrB_DN_DC_subdom"/>
</dbReference>
<keyword evidence="3" id="KW-1185">Reference proteome</keyword>
<dbReference type="InterPro" id="IPR001036">
    <property type="entry name" value="Acrflvin-R"/>
</dbReference>
<keyword evidence="1" id="KW-1133">Transmembrane helix</keyword>
<dbReference type="PRINTS" id="PR00702">
    <property type="entry name" value="ACRIFLAVINRP"/>
</dbReference>
<reference evidence="3" key="1">
    <citation type="journal article" date="2019" name="Int. J. Syst. Evol. Microbiol.">
        <title>The Global Catalogue of Microorganisms (GCM) 10K type strain sequencing project: providing services to taxonomists for standard genome sequencing and annotation.</title>
        <authorList>
            <consortium name="The Broad Institute Genomics Platform"/>
            <consortium name="The Broad Institute Genome Sequencing Center for Infectious Disease"/>
            <person name="Wu L."/>
            <person name="Ma J."/>
        </authorList>
    </citation>
    <scope>NUCLEOTIDE SEQUENCE [LARGE SCALE GENOMIC DNA]</scope>
    <source>
        <strain evidence="3">NBRC 104970</strain>
    </source>
</reference>
<feature type="transmembrane region" description="Helical" evidence="1">
    <location>
        <begin position="427"/>
        <end position="447"/>
    </location>
</feature>
<proteinExistence type="predicted"/>
<dbReference type="SUPFAM" id="SSF82714">
    <property type="entry name" value="Multidrug efflux transporter AcrB TolC docking domain, DN and DC subdomains"/>
    <property type="match status" value="2"/>
</dbReference>
<feature type="transmembrane region" description="Helical" evidence="1">
    <location>
        <begin position="360"/>
        <end position="380"/>
    </location>
</feature>
<dbReference type="SUPFAM" id="SSF82866">
    <property type="entry name" value="Multidrug efflux transporter AcrB transmembrane domain"/>
    <property type="match status" value="2"/>
</dbReference>
<accession>A0ABQ6BPC0</accession>
<name>A0ABQ6BPC0_9NEIS</name>
<evidence type="ECO:0000256" key="1">
    <source>
        <dbReference type="SAM" id="Phobius"/>
    </source>
</evidence>
<feature type="transmembrane region" description="Helical" evidence="1">
    <location>
        <begin position="334"/>
        <end position="353"/>
    </location>
</feature>
<dbReference type="SUPFAM" id="SSF82693">
    <property type="entry name" value="Multidrug efflux transporter AcrB pore domain, PN1, PN2, PC1 and PC2 subdomains"/>
    <property type="match status" value="3"/>
</dbReference>
<dbReference type="Pfam" id="PF00873">
    <property type="entry name" value="ACR_tran"/>
    <property type="match status" value="1"/>
</dbReference>